<accession>A0A1Y0D008</accession>
<evidence type="ECO:0000313" key="2">
    <source>
        <dbReference type="EMBL" id="ART80921.1"/>
    </source>
</evidence>
<dbReference type="EMBL" id="CP021376">
    <property type="protein sequence ID" value="ART80921.1"/>
    <property type="molecule type" value="Genomic_DNA"/>
</dbReference>
<protein>
    <recommendedName>
        <fullName evidence="1">AAA+ ATPase domain-containing protein</fullName>
    </recommendedName>
</protein>
<dbReference type="SUPFAM" id="SSF52540">
    <property type="entry name" value="P-loop containing nucleoside triphosphate hydrolases"/>
    <property type="match status" value="1"/>
</dbReference>
<organism evidence="2 3">
    <name type="scientific">Oceanisphaera avium</name>
    <dbReference type="NCBI Taxonomy" id="1903694"/>
    <lineage>
        <taxon>Bacteria</taxon>
        <taxon>Pseudomonadati</taxon>
        <taxon>Pseudomonadota</taxon>
        <taxon>Gammaproteobacteria</taxon>
        <taxon>Aeromonadales</taxon>
        <taxon>Aeromonadaceae</taxon>
        <taxon>Oceanisphaera</taxon>
    </lineage>
</organism>
<dbReference type="Proteomes" id="UP000243793">
    <property type="component" value="Chromosome"/>
</dbReference>
<proteinExistence type="predicted"/>
<dbReference type="GO" id="GO:0016887">
    <property type="term" value="F:ATP hydrolysis activity"/>
    <property type="evidence" value="ECO:0007669"/>
    <property type="project" value="InterPro"/>
</dbReference>
<gene>
    <name evidence="2" type="ORF">CBP12_12780</name>
</gene>
<dbReference type="RefSeq" id="WP_086964997.1">
    <property type="nucleotide sequence ID" value="NZ_CP021376.1"/>
</dbReference>
<reference evidence="3" key="1">
    <citation type="submission" date="2017-05" db="EMBL/GenBank/DDBJ databases">
        <authorList>
            <person name="Sung H."/>
        </authorList>
    </citation>
    <scope>NUCLEOTIDE SEQUENCE [LARGE SCALE GENOMIC DNA]</scope>
    <source>
        <strain evidence="3">AMac2203</strain>
    </source>
</reference>
<sequence>MKDLSANLYQALGFRWRRLNQSITPCLFNPALCATDMPLAPMIEHITRSKRGRLCLFGAAGSGKTALAHHLAAALNTPFITKHASTLIEPHLGAGVEKLAMALAEASDALLLIEQAECLFNYASQSGHDTVSQINELLIQVAQTNTVVVMTAHDMTSINSALLSGFDFKIGFHYFNAEQAWRYFNMQLGLSLQQHFYEQRVSHLYCTLETLRNLTPRDFAKVVHQHQLIGKPLSPESLLAGLQQEHSLKTVTQNKSLDFLV</sequence>
<dbReference type="OrthoDB" id="9809379at2"/>
<keyword evidence="3" id="KW-1185">Reference proteome</keyword>
<dbReference type="InterPro" id="IPR003593">
    <property type="entry name" value="AAA+_ATPase"/>
</dbReference>
<dbReference type="InterPro" id="IPR003959">
    <property type="entry name" value="ATPase_AAA_core"/>
</dbReference>
<dbReference type="GO" id="GO:0005524">
    <property type="term" value="F:ATP binding"/>
    <property type="evidence" value="ECO:0007669"/>
    <property type="project" value="InterPro"/>
</dbReference>
<dbReference type="SMART" id="SM00382">
    <property type="entry name" value="AAA"/>
    <property type="match status" value="1"/>
</dbReference>
<dbReference type="InterPro" id="IPR027417">
    <property type="entry name" value="P-loop_NTPase"/>
</dbReference>
<feature type="domain" description="AAA+ ATPase" evidence="1">
    <location>
        <begin position="50"/>
        <end position="176"/>
    </location>
</feature>
<dbReference type="Pfam" id="PF00004">
    <property type="entry name" value="AAA"/>
    <property type="match status" value="1"/>
</dbReference>
<evidence type="ECO:0000313" key="3">
    <source>
        <dbReference type="Proteomes" id="UP000243793"/>
    </source>
</evidence>
<dbReference type="Gene3D" id="3.40.50.300">
    <property type="entry name" value="P-loop containing nucleotide triphosphate hydrolases"/>
    <property type="match status" value="1"/>
</dbReference>
<dbReference type="AlphaFoldDB" id="A0A1Y0D008"/>
<dbReference type="KEGG" id="ocm:CBP12_12780"/>
<name>A0A1Y0D008_9GAMM</name>
<evidence type="ECO:0000259" key="1">
    <source>
        <dbReference type="SMART" id="SM00382"/>
    </source>
</evidence>